<reference evidence="1 2" key="1">
    <citation type="submission" date="2022-07" db="EMBL/GenBank/DDBJ databases">
        <title>Degradation activity of malathion, p-nitrophenol and potential low-temperature adaptation strategy of Rhodococcus sp. FXJ9.536.</title>
        <authorList>
            <person name="Huang J."/>
            <person name="Huang Y."/>
        </authorList>
    </citation>
    <scope>NUCLEOTIDE SEQUENCE [LARGE SCALE GENOMIC DNA]</scope>
    <source>
        <strain evidence="1 2">FXJ9.536</strain>
    </source>
</reference>
<protein>
    <submittedName>
        <fullName evidence="1">Uncharacterized protein</fullName>
    </submittedName>
</protein>
<evidence type="ECO:0000313" key="2">
    <source>
        <dbReference type="Proteomes" id="UP001524501"/>
    </source>
</evidence>
<accession>A0ABT1QC56</accession>
<sequence length="242" mass="26348">MASILVGTNDLRAGLISVLVHACTDPELPGLCRIRLDVGKENVTVTATDRFTAGLALVSVFAHLDHELEETDIPWAEIIDLTVDDAQKILSIFKAGKDKADEPEFLLRIETTDTHVTVTDSSGMIDGRALKLPRLAAADAFPDLTDLFAKVHHGKPSLLEDMAVGGKLLARFKAAAACYREALLIEATTSSRSLTIRCGESFLGVLMPVHLDDEARDKQKAWRDAWTERLPLPAYANDSAES</sequence>
<dbReference type="RefSeq" id="WP_255968408.1">
    <property type="nucleotide sequence ID" value="NZ_JANFQF010000008.1"/>
</dbReference>
<name>A0ABT1QC56_9NOCA</name>
<dbReference type="EMBL" id="JANFQF010000008">
    <property type="protein sequence ID" value="MCQ4119859.1"/>
    <property type="molecule type" value="Genomic_DNA"/>
</dbReference>
<gene>
    <name evidence="1" type="ORF">NOF53_11870</name>
</gene>
<proteinExistence type="predicted"/>
<keyword evidence="2" id="KW-1185">Reference proteome</keyword>
<organism evidence="1 2">
    <name type="scientific">Rhodococcus tibetensis</name>
    <dbReference type="NCBI Taxonomy" id="2965064"/>
    <lineage>
        <taxon>Bacteria</taxon>
        <taxon>Bacillati</taxon>
        <taxon>Actinomycetota</taxon>
        <taxon>Actinomycetes</taxon>
        <taxon>Mycobacteriales</taxon>
        <taxon>Nocardiaceae</taxon>
        <taxon>Rhodococcus</taxon>
    </lineage>
</organism>
<dbReference type="Gene3D" id="3.10.150.10">
    <property type="entry name" value="DNA Polymerase III, subunit A, domain 2"/>
    <property type="match status" value="1"/>
</dbReference>
<dbReference type="Proteomes" id="UP001524501">
    <property type="component" value="Unassembled WGS sequence"/>
</dbReference>
<evidence type="ECO:0000313" key="1">
    <source>
        <dbReference type="EMBL" id="MCQ4119859.1"/>
    </source>
</evidence>
<comment type="caution">
    <text evidence="1">The sequence shown here is derived from an EMBL/GenBank/DDBJ whole genome shotgun (WGS) entry which is preliminary data.</text>
</comment>